<dbReference type="Pfam" id="PF00076">
    <property type="entry name" value="RRM_1"/>
    <property type="match status" value="1"/>
</dbReference>
<evidence type="ECO:0000256" key="1">
    <source>
        <dbReference type="ARBA" id="ARBA00022884"/>
    </source>
</evidence>
<dbReference type="InterPro" id="IPR012677">
    <property type="entry name" value="Nucleotide-bd_a/b_plait_sf"/>
</dbReference>
<dbReference type="GO" id="GO:0003723">
    <property type="term" value="F:RNA binding"/>
    <property type="evidence" value="ECO:0007669"/>
    <property type="project" value="UniProtKB-UniRule"/>
</dbReference>
<dbReference type="EMBL" id="KV440971">
    <property type="protein sequence ID" value="OAD81062.1"/>
    <property type="molecule type" value="Genomic_DNA"/>
</dbReference>
<feature type="non-terminal residue" evidence="4">
    <location>
        <position position="1"/>
    </location>
</feature>
<keyword evidence="5" id="KW-1185">Reference proteome</keyword>
<dbReference type="SUPFAM" id="SSF54928">
    <property type="entry name" value="RNA-binding domain, RBD"/>
    <property type="match status" value="1"/>
</dbReference>
<sequence length="89" mass="10011">TNLYIKNLDSSITSDDLKPLFNKFGKIVSARVMSNPFTGVSKGYGFVSYGKSEEARAARDEMDNVMVRGKPLIVAYHEPKKGRQQQQQQ</sequence>
<reference evidence="5" key="1">
    <citation type="submission" date="2015-06" db="EMBL/GenBank/DDBJ databases">
        <title>Expansion of signal transduction pathways in fungi by whole-genome duplication.</title>
        <authorList>
            <consortium name="DOE Joint Genome Institute"/>
            <person name="Corrochano L.M."/>
            <person name="Kuo A."/>
            <person name="Marcet-Houben M."/>
            <person name="Polaino S."/>
            <person name="Salamov A."/>
            <person name="Villalobos J.M."/>
            <person name="Alvarez M.I."/>
            <person name="Avalos J."/>
            <person name="Benito E.P."/>
            <person name="Benoit I."/>
            <person name="Burger G."/>
            <person name="Camino L.P."/>
            <person name="Canovas D."/>
            <person name="Cerda-Olmedo E."/>
            <person name="Cheng J.-F."/>
            <person name="Dominguez A."/>
            <person name="Elias M."/>
            <person name="Eslava A.P."/>
            <person name="Glaser F."/>
            <person name="Grimwood J."/>
            <person name="Gutierrez G."/>
            <person name="Heitman J."/>
            <person name="Henrissat B."/>
            <person name="Iturriaga E.A."/>
            <person name="Lang B.F."/>
            <person name="Lavin J.L."/>
            <person name="Lee S."/>
            <person name="Li W."/>
            <person name="Lindquist E."/>
            <person name="Lopez-Garcia S."/>
            <person name="Luque E.M."/>
            <person name="Marcos A.T."/>
            <person name="Martin J."/>
            <person name="McCluskey K."/>
            <person name="Medina H.R."/>
            <person name="Miralles-Duran A."/>
            <person name="Miyazaki A."/>
            <person name="Munoz-Torres E."/>
            <person name="Oguiza J.A."/>
            <person name="Ohm R."/>
            <person name="Olmedo M."/>
            <person name="Orejas M."/>
            <person name="Ortiz-Castellanos L."/>
            <person name="Pisabarro A.G."/>
            <person name="Rodriguez-Romero J."/>
            <person name="Ruiz-Herrera J."/>
            <person name="Ruiz-Vazquez R."/>
            <person name="Sanz C."/>
            <person name="Schackwitz W."/>
            <person name="Schmutz J."/>
            <person name="Shahriari M."/>
            <person name="Shelest E."/>
            <person name="Silva-Franco F."/>
            <person name="Soanes D."/>
            <person name="Syed K."/>
            <person name="Tagua V.G."/>
            <person name="Talbot N.J."/>
            <person name="Thon M."/>
            <person name="De vries R.P."/>
            <person name="Wiebenga A."/>
            <person name="Yadav J.S."/>
            <person name="Braun E.L."/>
            <person name="Baker S."/>
            <person name="Garre V."/>
            <person name="Horwitz B."/>
            <person name="Torres-Martinez S."/>
            <person name="Idnurm A."/>
            <person name="Herrera-Estrella A."/>
            <person name="Gabaldon T."/>
            <person name="Grigoriev I.V."/>
        </authorList>
    </citation>
    <scope>NUCLEOTIDE SEQUENCE [LARGE SCALE GENOMIC DNA]</scope>
    <source>
        <strain evidence="5">NRRL 1555(-)</strain>
    </source>
</reference>
<name>A0A162V9Q9_PHYB8</name>
<dbReference type="InParanoid" id="A0A162V9Q9"/>
<dbReference type="InterPro" id="IPR052462">
    <property type="entry name" value="SLIRP/GR-RBP-like"/>
</dbReference>
<dbReference type="InterPro" id="IPR000504">
    <property type="entry name" value="RRM_dom"/>
</dbReference>
<dbReference type="SMART" id="SM00360">
    <property type="entry name" value="RRM"/>
    <property type="match status" value="1"/>
</dbReference>
<dbReference type="InterPro" id="IPR035979">
    <property type="entry name" value="RBD_domain_sf"/>
</dbReference>
<dbReference type="GeneID" id="29004514"/>
<dbReference type="OrthoDB" id="6159137at2759"/>
<dbReference type="VEuPathDB" id="FungiDB:PHYBLDRAFT_8303"/>
<keyword evidence="1 2" id="KW-0694">RNA-binding</keyword>
<feature type="domain" description="RRM" evidence="3">
    <location>
        <begin position="1"/>
        <end position="79"/>
    </location>
</feature>
<protein>
    <recommendedName>
        <fullName evidence="3">RRM domain-containing protein</fullName>
    </recommendedName>
</protein>
<evidence type="ECO:0000313" key="4">
    <source>
        <dbReference type="EMBL" id="OAD81062.1"/>
    </source>
</evidence>
<feature type="non-terminal residue" evidence="4">
    <location>
        <position position="89"/>
    </location>
</feature>
<organism evidence="4 5">
    <name type="scientific">Phycomyces blakesleeanus (strain ATCC 8743b / DSM 1359 / FGSC 10004 / NBRC 33097 / NRRL 1555)</name>
    <dbReference type="NCBI Taxonomy" id="763407"/>
    <lineage>
        <taxon>Eukaryota</taxon>
        <taxon>Fungi</taxon>
        <taxon>Fungi incertae sedis</taxon>
        <taxon>Mucoromycota</taxon>
        <taxon>Mucoromycotina</taxon>
        <taxon>Mucoromycetes</taxon>
        <taxon>Mucorales</taxon>
        <taxon>Phycomycetaceae</taxon>
        <taxon>Phycomyces</taxon>
    </lineage>
</organism>
<dbReference type="PROSITE" id="PS50102">
    <property type="entry name" value="RRM"/>
    <property type="match status" value="1"/>
</dbReference>
<accession>A0A162V9Q9</accession>
<dbReference type="Gene3D" id="3.30.70.330">
    <property type="match status" value="1"/>
</dbReference>
<gene>
    <name evidence="4" type="ORF">PHYBLDRAFT_8303</name>
</gene>
<dbReference type="AlphaFoldDB" id="A0A162V9Q9"/>
<evidence type="ECO:0000259" key="3">
    <source>
        <dbReference type="PROSITE" id="PS50102"/>
    </source>
</evidence>
<dbReference type="PANTHER" id="PTHR48027">
    <property type="entry name" value="HETEROGENEOUS NUCLEAR RIBONUCLEOPROTEIN 87F-RELATED"/>
    <property type="match status" value="1"/>
</dbReference>
<dbReference type="Proteomes" id="UP000077315">
    <property type="component" value="Unassembled WGS sequence"/>
</dbReference>
<dbReference type="RefSeq" id="XP_018299102.1">
    <property type="nucleotide sequence ID" value="XM_018443609.1"/>
</dbReference>
<dbReference type="STRING" id="763407.A0A162V9Q9"/>
<proteinExistence type="predicted"/>
<evidence type="ECO:0000256" key="2">
    <source>
        <dbReference type="PROSITE-ProRule" id="PRU00176"/>
    </source>
</evidence>
<evidence type="ECO:0000313" key="5">
    <source>
        <dbReference type="Proteomes" id="UP000077315"/>
    </source>
</evidence>